<evidence type="ECO:0000256" key="1">
    <source>
        <dbReference type="SAM" id="MobiDB-lite"/>
    </source>
</evidence>
<evidence type="ECO:0000313" key="2">
    <source>
        <dbReference type="EMBL" id="GFD47070.1"/>
    </source>
</evidence>
<reference evidence="2" key="1">
    <citation type="journal article" date="2019" name="Sci. Rep.">
        <title>Draft genome of Tanacetum cinerariifolium, the natural source of mosquito coil.</title>
        <authorList>
            <person name="Yamashiro T."/>
            <person name="Shiraishi A."/>
            <person name="Satake H."/>
            <person name="Nakayama K."/>
        </authorList>
    </citation>
    <scope>NUCLEOTIDE SEQUENCE</scope>
</reference>
<feature type="non-terminal residue" evidence="2">
    <location>
        <position position="104"/>
    </location>
</feature>
<comment type="caution">
    <text evidence="2">The sequence shown here is derived from an EMBL/GenBank/DDBJ whole genome shotgun (WGS) entry which is preliminary data.</text>
</comment>
<proteinExistence type="predicted"/>
<feature type="region of interest" description="Disordered" evidence="1">
    <location>
        <begin position="26"/>
        <end position="104"/>
    </location>
</feature>
<name>A0A699WLF2_TANCI</name>
<organism evidence="2">
    <name type="scientific">Tanacetum cinerariifolium</name>
    <name type="common">Dalmatian daisy</name>
    <name type="synonym">Chrysanthemum cinerariifolium</name>
    <dbReference type="NCBI Taxonomy" id="118510"/>
    <lineage>
        <taxon>Eukaryota</taxon>
        <taxon>Viridiplantae</taxon>
        <taxon>Streptophyta</taxon>
        <taxon>Embryophyta</taxon>
        <taxon>Tracheophyta</taxon>
        <taxon>Spermatophyta</taxon>
        <taxon>Magnoliopsida</taxon>
        <taxon>eudicotyledons</taxon>
        <taxon>Gunneridae</taxon>
        <taxon>Pentapetalae</taxon>
        <taxon>asterids</taxon>
        <taxon>campanulids</taxon>
        <taxon>Asterales</taxon>
        <taxon>Asteraceae</taxon>
        <taxon>Asteroideae</taxon>
        <taxon>Anthemideae</taxon>
        <taxon>Anthemidinae</taxon>
        <taxon>Tanacetum</taxon>
    </lineage>
</organism>
<dbReference type="AlphaFoldDB" id="A0A699WLF2"/>
<protein>
    <recommendedName>
        <fullName evidence="3">Nucleotide-binding alpha-beta plait domain-containing protein</fullName>
    </recommendedName>
</protein>
<feature type="compositionally biased region" description="Basic and acidic residues" evidence="1">
    <location>
        <begin position="33"/>
        <end position="47"/>
    </location>
</feature>
<accession>A0A699WLF2</accession>
<gene>
    <name evidence="2" type="ORF">Tci_919039</name>
</gene>
<feature type="non-terminal residue" evidence="2">
    <location>
        <position position="1"/>
    </location>
</feature>
<sequence length="104" mass="11867">RFFLVRAKELFTWTLVISVQKEGEDVLDDEVEVESKHDYGRPRDSREVFSNGNISDDEVVSDTVFGDNSPIPPNHSAETGKPQSEDPFRINDILNKQPRAEPHE</sequence>
<dbReference type="EMBL" id="BKCJ011690568">
    <property type="protein sequence ID" value="GFD47070.1"/>
    <property type="molecule type" value="Genomic_DNA"/>
</dbReference>
<evidence type="ECO:0008006" key="3">
    <source>
        <dbReference type="Google" id="ProtNLM"/>
    </source>
</evidence>